<feature type="region of interest" description="Disordered" evidence="2">
    <location>
        <begin position="437"/>
        <end position="474"/>
    </location>
</feature>
<evidence type="ECO:0000313" key="4">
    <source>
        <dbReference type="Proteomes" id="UP000076502"/>
    </source>
</evidence>
<feature type="compositionally biased region" description="Pro residues" evidence="2">
    <location>
        <begin position="152"/>
        <end position="163"/>
    </location>
</feature>
<dbReference type="InterPro" id="IPR000618">
    <property type="entry name" value="Insect_cuticle"/>
</dbReference>
<evidence type="ECO:0000313" key="3">
    <source>
        <dbReference type="EMBL" id="KZC03746.1"/>
    </source>
</evidence>
<protein>
    <recommendedName>
        <fullName evidence="5">Cuticle protein 6</fullName>
    </recommendedName>
</protein>
<feature type="non-terminal residue" evidence="3">
    <location>
        <position position="1"/>
    </location>
</feature>
<feature type="region of interest" description="Disordered" evidence="2">
    <location>
        <begin position="504"/>
        <end position="546"/>
    </location>
</feature>
<feature type="compositionally biased region" description="Polar residues" evidence="2">
    <location>
        <begin position="504"/>
        <end position="517"/>
    </location>
</feature>
<dbReference type="OrthoDB" id="6371055at2759"/>
<keyword evidence="1" id="KW-0193">Cuticle</keyword>
<dbReference type="InterPro" id="IPR050468">
    <property type="entry name" value="Cuticle_Struct_Prot"/>
</dbReference>
<proteinExistence type="predicted"/>
<name>A0A154NVQ0_DUFNO</name>
<dbReference type="PROSITE" id="PS51155">
    <property type="entry name" value="CHIT_BIND_RR_2"/>
    <property type="match status" value="2"/>
</dbReference>
<gene>
    <name evidence="3" type="ORF">WN55_06393</name>
</gene>
<accession>A0A154NVQ0</accession>
<feature type="compositionally biased region" description="Low complexity" evidence="2">
    <location>
        <begin position="172"/>
        <end position="204"/>
    </location>
</feature>
<dbReference type="Proteomes" id="UP000076502">
    <property type="component" value="Unassembled WGS sequence"/>
</dbReference>
<keyword evidence="4" id="KW-1185">Reference proteome</keyword>
<evidence type="ECO:0008006" key="5">
    <source>
        <dbReference type="Google" id="ProtNLM"/>
    </source>
</evidence>
<evidence type="ECO:0000256" key="2">
    <source>
        <dbReference type="SAM" id="MobiDB-lite"/>
    </source>
</evidence>
<reference evidence="3 4" key="1">
    <citation type="submission" date="2015-07" db="EMBL/GenBank/DDBJ databases">
        <title>The genome of Dufourea novaeangliae.</title>
        <authorList>
            <person name="Pan H."/>
            <person name="Kapheim K."/>
        </authorList>
    </citation>
    <scope>NUCLEOTIDE SEQUENCE [LARGE SCALE GENOMIC DNA]</scope>
    <source>
        <strain evidence="3">0120121106</strain>
        <tissue evidence="3">Whole body</tissue>
    </source>
</reference>
<feature type="region of interest" description="Disordered" evidence="2">
    <location>
        <begin position="85"/>
        <end position="221"/>
    </location>
</feature>
<evidence type="ECO:0000256" key="1">
    <source>
        <dbReference type="PROSITE-ProRule" id="PRU00497"/>
    </source>
</evidence>
<dbReference type="AlphaFoldDB" id="A0A154NVQ0"/>
<sequence>VLSLLFCGGLAFAQHNRYPVTTPVPILKQINKHNEDGSYSYGYEAADGSYKIESKYPTGEVYGKYGFVDDTGSVREVEYGASRRGFEPAGAGINVPPPTLTGNSIANPNEPDDDGQYREDPSVYYTDPRFTNGERYDPVPRQPLAHNQQRPVPAPIYNPPRYPPQVQYQSKPQYQPEYRPQYRSQYQQPQYASQQQRSAYPAAPIQSGLQGRPASNVDPNAGLASYTRETLIGENNALARVAFIEESLYCEKARLTNSPVTKNIRLTLLEALFVFVWQLKYQVILLVAAILAVSAQQYQQSGGNYVDDYSAYETARPAHPTPRSYATDAVPNRQAAAPTTPKPTPVAILKQINRHNEDGSYTYGFEGADGSFKIETKLPTGDVKGKYGFVDDTGKVRVVEYGANQLGFQPAGEGITVAPPTLEDETTSREALEAQAYQAANQQAARPVAPLRAAAPAPRPASLQQQQQLQYDQQQAFPKPQIFTPAAQPQPQLSRQTPILQQNEEQAPPSQLYNQGPAQFGPAPAQEHRSQPQPRSQSGGLLDQLARDYALPQGVAPPLHDISFGYY</sequence>
<dbReference type="EMBL" id="KQ434767">
    <property type="protein sequence ID" value="KZC03746.1"/>
    <property type="molecule type" value="Genomic_DNA"/>
</dbReference>
<dbReference type="Pfam" id="PF00379">
    <property type="entry name" value="Chitin_bind_4"/>
    <property type="match status" value="2"/>
</dbReference>
<dbReference type="PANTHER" id="PTHR10380:SF234">
    <property type="entry name" value="CUTICULAR PROTEIN 97EA, ISOFORM A"/>
    <property type="match status" value="1"/>
</dbReference>
<dbReference type="PANTHER" id="PTHR10380">
    <property type="entry name" value="CUTICLE PROTEIN"/>
    <property type="match status" value="1"/>
</dbReference>
<organism evidence="3 4">
    <name type="scientific">Dufourea novaeangliae</name>
    <name type="common">Sweat bee</name>
    <dbReference type="NCBI Taxonomy" id="178035"/>
    <lineage>
        <taxon>Eukaryota</taxon>
        <taxon>Metazoa</taxon>
        <taxon>Ecdysozoa</taxon>
        <taxon>Arthropoda</taxon>
        <taxon>Hexapoda</taxon>
        <taxon>Insecta</taxon>
        <taxon>Pterygota</taxon>
        <taxon>Neoptera</taxon>
        <taxon>Endopterygota</taxon>
        <taxon>Hymenoptera</taxon>
        <taxon>Apocrita</taxon>
        <taxon>Aculeata</taxon>
        <taxon>Apoidea</taxon>
        <taxon>Anthophila</taxon>
        <taxon>Halictidae</taxon>
        <taxon>Rophitinae</taxon>
        <taxon>Dufourea</taxon>
    </lineage>
</organism>
<dbReference type="GO" id="GO:0008010">
    <property type="term" value="F:structural constituent of chitin-based larval cuticle"/>
    <property type="evidence" value="ECO:0007669"/>
    <property type="project" value="TreeGrafter"/>
</dbReference>
<dbReference type="GO" id="GO:0062129">
    <property type="term" value="C:chitin-based extracellular matrix"/>
    <property type="evidence" value="ECO:0007669"/>
    <property type="project" value="TreeGrafter"/>
</dbReference>